<keyword evidence="2" id="KW-0732">Signal</keyword>
<feature type="domain" description="CzcB-like barrel-sandwich hybrid" evidence="3">
    <location>
        <begin position="58"/>
        <end position="226"/>
    </location>
</feature>
<dbReference type="Gene3D" id="2.40.30.170">
    <property type="match status" value="1"/>
</dbReference>
<evidence type="ECO:0000313" key="5">
    <source>
        <dbReference type="EMBL" id="MDI6100021.1"/>
    </source>
</evidence>
<gene>
    <name evidence="5" type="ORF">QLQ12_15575</name>
</gene>
<reference evidence="5 6" key="1">
    <citation type="submission" date="2023-05" db="EMBL/GenBank/DDBJ databases">
        <title>Actinoplanes sp. NEAU-A12 genome sequencing.</title>
        <authorList>
            <person name="Wang Z.-S."/>
        </authorList>
    </citation>
    <scope>NUCLEOTIDE SEQUENCE [LARGE SCALE GENOMIC DNA]</scope>
    <source>
        <strain evidence="5 6">NEAU-A12</strain>
    </source>
</reference>
<dbReference type="InterPro" id="IPR058637">
    <property type="entry name" value="YknX-like_C"/>
</dbReference>
<dbReference type="EMBL" id="JASCTH010000009">
    <property type="protein sequence ID" value="MDI6100021.1"/>
    <property type="molecule type" value="Genomic_DNA"/>
</dbReference>
<protein>
    <submittedName>
        <fullName evidence="5">HlyD family efflux transporter periplasmic adaptor subunit</fullName>
    </submittedName>
</protein>
<feature type="chain" id="PRO_5045880158" evidence="2">
    <location>
        <begin position="26"/>
        <end position="443"/>
    </location>
</feature>
<evidence type="ECO:0000256" key="1">
    <source>
        <dbReference type="SAM" id="MobiDB-lite"/>
    </source>
</evidence>
<organism evidence="5 6">
    <name type="scientific">Actinoplanes sandaracinus</name>
    <dbReference type="NCBI Taxonomy" id="3045177"/>
    <lineage>
        <taxon>Bacteria</taxon>
        <taxon>Bacillati</taxon>
        <taxon>Actinomycetota</taxon>
        <taxon>Actinomycetes</taxon>
        <taxon>Micromonosporales</taxon>
        <taxon>Micromonosporaceae</taxon>
        <taxon>Actinoplanes</taxon>
    </lineage>
</organism>
<evidence type="ECO:0000256" key="2">
    <source>
        <dbReference type="SAM" id="SignalP"/>
    </source>
</evidence>
<dbReference type="Pfam" id="PF25973">
    <property type="entry name" value="BSH_CzcB"/>
    <property type="match status" value="1"/>
</dbReference>
<dbReference type="Proteomes" id="UP001241758">
    <property type="component" value="Unassembled WGS sequence"/>
</dbReference>
<dbReference type="PROSITE" id="PS51257">
    <property type="entry name" value="PROKAR_LIPOPROTEIN"/>
    <property type="match status" value="1"/>
</dbReference>
<feature type="region of interest" description="Disordered" evidence="1">
    <location>
        <begin position="98"/>
        <end position="118"/>
    </location>
</feature>
<dbReference type="InterPro" id="IPR058647">
    <property type="entry name" value="BSH_CzcB-like"/>
</dbReference>
<keyword evidence="6" id="KW-1185">Reference proteome</keyword>
<comment type="caution">
    <text evidence="5">The sequence shown here is derived from an EMBL/GenBank/DDBJ whole genome shotgun (WGS) entry which is preliminary data.</text>
</comment>
<dbReference type="Gene3D" id="2.40.50.100">
    <property type="match status" value="1"/>
</dbReference>
<feature type="signal peptide" evidence="2">
    <location>
        <begin position="1"/>
        <end position="25"/>
    </location>
</feature>
<dbReference type="SUPFAM" id="SSF51230">
    <property type="entry name" value="Single hybrid motif"/>
    <property type="match status" value="1"/>
</dbReference>
<proteinExistence type="predicted"/>
<dbReference type="RefSeq" id="WP_282760574.1">
    <property type="nucleotide sequence ID" value="NZ_JASCTH010000009.1"/>
</dbReference>
<sequence length="443" mass="44147">MYRARSRAVIIAAGVLLLALTGASCDDETSPVRLGNAEIGTVGEIVEAPGTVTARTAATLTAPAAGTLRDLRVEPGQRVREGDVLAVIDAPELTRRRDAAQEALDKSPSGGGVSAGGTAEFTAVRKRTDRQAADAFEQARAAAGEIADPQVRKALTDQVDAAEASYETASAASAAALRSVQRGVASLGRAMGALSAAQRLQAKQAYELADAAVDALTLRAPVAGVVQLGGPAQAGGGSLAGLLPPASGGGAGASGSSGVDAAVPEGGYVAPGTPVVTVVDTARLGLVAEVDETDVLLIKEGVAADVELDAAPGAVYPATVTAIDLLPTTSARGGVSYKVRLELAAGNYPDSGEDAPTPRPGMSAVTRLKVRQASGAVTVPASAVVSTDGKDAVWTVRDGRFAAVPVRLGVQGEDTVQIVSGVRAGERVVVAGADQVTAGGEAP</sequence>
<dbReference type="Pfam" id="PF25989">
    <property type="entry name" value="YknX_C"/>
    <property type="match status" value="1"/>
</dbReference>
<feature type="domain" description="YknX-like C-terminal permuted SH3-like" evidence="4">
    <location>
        <begin position="376"/>
        <end position="440"/>
    </location>
</feature>
<dbReference type="PANTHER" id="PTHR30469">
    <property type="entry name" value="MULTIDRUG RESISTANCE PROTEIN MDTA"/>
    <property type="match status" value="1"/>
</dbReference>
<dbReference type="InterPro" id="IPR011053">
    <property type="entry name" value="Single_hybrid_motif"/>
</dbReference>
<dbReference type="Gene3D" id="2.40.420.20">
    <property type="match status" value="1"/>
</dbReference>
<evidence type="ECO:0000259" key="3">
    <source>
        <dbReference type="Pfam" id="PF25973"/>
    </source>
</evidence>
<evidence type="ECO:0000259" key="4">
    <source>
        <dbReference type="Pfam" id="PF25989"/>
    </source>
</evidence>
<dbReference type="PRINTS" id="PR01490">
    <property type="entry name" value="RTXTOXIND"/>
</dbReference>
<evidence type="ECO:0000313" key="6">
    <source>
        <dbReference type="Proteomes" id="UP001241758"/>
    </source>
</evidence>
<accession>A0ABT6WK05</accession>
<name>A0ABT6WK05_9ACTN</name>